<dbReference type="Proteomes" id="UP000286268">
    <property type="component" value="Chromosome"/>
</dbReference>
<sequence>MKLRINKKKTLGMLFVALIIFSMIFSLATTNSVPLGDIILKRLGLKTWSNGTEGFHYTVLYSIAMLIIGYNGAYHYLHDIYPKFIKRIPLLLVILLLIFPSIQSSIDKTAKSFSKGVNAIDYRKDISYCNFTKDSSGNVVLNTHLQFKNYSNKDVKIYIKLVPDNLGPENSIIKDPVVALDIRSNAPREFLIHAKSLQGLDVQFKTNLQTTTSYQGSAQGLNLIIYDNNQEKSFTTDYQYNLQ</sequence>
<reference evidence="2 3" key="1">
    <citation type="submission" date="2018-01" db="EMBL/GenBank/DDBJ databases">
        <title>Genome Sequencing and Assembly of Anaerobacter polyendosporus strain CT4.</title>
        <authorList>
            <person name="Tachaapaikoon C."/>
            <person name="Sutheeworapong S."/>
            <person name="Jenjaroenpun P."/>
            <person name="Wongsurawat T."/>
            <person name="Nookeaw I."/>
            <person name="Cheawchanlertfa P."/>
            <person name="Kosugi A."/>
            <person name="Cheevadhanarak S."/>
            <person name="Ratanakhanokchai K."/>
        </authorList>
    </citation>
    <scope>NUCLEOTIDE SEQUENCE [LARGE SCALE GENOMIC DNA]</scope>
    <source>
        <strain evidence="2 3">CT4</strain>
    </source>
</reference>
<dbReference type="RefSeq" id="WP_128212917.1">
    <property type="nucleotide sequence ID" value="NZ_CP025746.1"/>
</dbReference>
<keyword evidence="1" id="KW-1133">Transmembrane helix</keyword>
<keyword evidence="3" id="KW-1185">Reference proteome</keyword>
<name>A0A410DSU4_9CLOT</name>
<organism evidence="2 3">
    <name type="scientific">Clostridium manihotivorum</name>
    <dbReference type="NCBI Taxonomy" id="2320868"/>
    <lineage>
        <taxon>Bacteria</taxon>
        <taxon>Bacillati</taxon>
        <taxon>Bacillota</taxon>
        <taxon>Clostridia</taxon>
        <taxon>Eubacteriales</taxon>
        <taxon>Clostridiaceae</taxon>
        <taxon>Clostridium</taxon>
    </lineage>
</organism>
<feature type="transmembrane region" description="Helical" evidence="1">
    <location>
        <begin position="54"/>
        <end position="77"/>
    </location>
</feature>
<feature type="transmembrane region" description="Helical" evidence="1">
    <location>
        <begin position="84"/>
        <end position="102"/>
    </location>
</feature>
<keyword evidence="1" id="KW-0472">Membrane</keyword>
<dbReference type="EMBL" id="CP025746">
    <property type="protein sequence ID" value="QAA32125.1"/>
    <property type="molecule type" value="Genomic_DNA"/>
</dbReference>
<dbReference type="KEGG" id="cmah:C1I91_10930"/>
<evidence type="ECO:0000313" key="3">
    <source>
        <dbReference type="Proteomes" id="UP000286268"/>
    </source>
</evidence>
<evidence type="ECO:0000256" key="1">
    <source>
        <dbReference type="SAM" id="Phobius"/>
    </source>
</evidence>
<evidence type="ECO:0000313" key="2">
    <source>
        <dbReference type="EMBL" id="QAA32125.1"/>
    </source>
</evidence>
<dbReference type="AlphaFoldDB" id="A0A410DSU4"/>
<protein>
    <submittedName>
        <fullName evidence="2">Uncharacterized protein</fullName>
    </submittedName>
</protein>
<dbReference type="OrthoDB" id="2936579at2"/>
<proteinExistence type="predicted"/>
<keyword evidence="1" id="KW-0812">Transmembrane</keyword>
<accession>A0A410DSU4</accession>
<gene>
    <name evidence="2" type="ORF">C1I91_10930</name>
</gene>